<comment type="subunit">
    <text evidence="2">Homodimer.</text>
</comment>
<dbReference type="PIRSF" id="PIRSF004884">
    <property type="entry name" value="Sugar_kin_arch"/>
    <property type="match status" value="1"/>
</dbReference>
<evidence type="ECO:0000259" key="3">
    <source>
        <dbReference type="Pfam" id="PF00288"/>
    </source>
</evidence>
<keyword evidence="2 4" id="KW-0328">Glycosyltransferase</keyword>
<protein>
    <recommendedName>
        <fullName evidence="2">Beta-ribofuranosylaminobenzene 5'-phosphate synthase</fullName>
        <shortName evidence="2">Beta-RFA-P synthase</shortName>
        <ecNumber evidence="2">2.4.2.54</ecNumber>
    </recommendedName>
</protein>
<dbReference type="EC" id="2.4.2.54" evidence="2"/>
<dbReference type="NCBIfam" id="NF040726">
    <property type="entry name" value="BetaRFA-P_synth"/>
    <property type="match status" value="1"/>
</dbReference>
<dbReference type="InterPro" id="IPR053442">
    <property type="entry name" value="Beta-RFA-P_synthase"/>
</dbReference>
<dbReference type="InterPro" id="IPR006204">
    <property type="entry name" value="GHMP_kinase_N_dom"/>
</dbReference>
<dbReference type="InterPro" id="IPR004422">
    <property type="entry name" value="RFAP_synthase"/>
</dbReference>
<comment type="catalytic activity">
    <reaction evidence="2">
        <text>5-phospho-alpha-D-ribose 1-diphosphate + 4-hydroxybenzoate + H(+) = 4-(beta-D-ribofuranosyl)phenol 5'-phosphate + CO2 + diphosphate</text>
        <dbReference type="Rhea" id="RHEA:48556"/>
        <dbReference type="ChEBI" id="CHEBI:15378"/>
        <dbReference type="ChEBI" id="CHEBI:16526"/>
        <dbReference type="ChEBI" id="CHEBI:17879"/>
        <dbReference type="ChEBI" id="CHEBI:33019"/>
        <dbReference type="ChEBI" id="CHEBI:58017"/>
        <dbReference type="ChEBI" id="CHEBI:82767"/>
        <dbReference type="EC" id="2.4.2.54"/>
    </reaction>
</comment>
<gene>
    <name evidence="4" type="ORF">KGHFPOIM_00034</name>
</gene>
<dbReference type="EMBL" id="MT631671">
    <property type="protein sequence ID" value="QNO56892.1"/>
    <property type="molecule type" value="Genomic_DNA"/>
</dbReference>
<dbReference type="GO" id="GO:0005524">
    <property type="term" value="F:ATP binding"/>
    <property type="evidence" value="ECO:0007669"/>
    <property type="project" value="UniProtKB-UniRule"/>
</dbReference>
<keyword evidence="1 2" id="KW-0808">Transferase</keyword>
<evidence type="ECO:0000256" key="1">
    <source>
        <dbReference type="ARBA" id="ARBA00022679"/>
    </source>
</evidence>
<reference evidence="4" key="1">
    <citation type="submission" date="2020-06" db="EMBL/GenBank/DDBJ databases">
        <title>Unique genomic features of the anaerobic methanotrophic archaea.</title>
        <authorList>
            <person name="Chadwick G.L."/>
            <person name="Skennerton C.T."/>
            <person name="Laso-Perez R."/>
            <person name="Leu A.O."/>
            <person name="Speth D.R."/>
            <person name="Yu H."/>
            <person name="Morgan-Lang C."/>
            <person name="Hatzenpichler R."/>
            <person name="Goudeau D."/>
            <person name="Malmstrom R."/>
            <person name="Brazelton W.J."/>
            <person name="Woyke T."/>
            <person name="Hallam S.J."/>
            <person name="Tyson G.W."/>
            <person name="Wegener G."/>
            <person name="Boetius A."/>
            <person name="Orphan V."/>
        </authorList>
    </citation>
    <scope>NUCLEOTIDE SEQUENCE</scope>
</reference>
<dbReference type="UniPathway" id="UPA00065"/>
<comment type="similarity">
    <text evidence="2">Belongs to the beta-RFA-P synthase family.</text>
</comment>
<evidence type="ECO:0000256" key="2">
    <source>
        <dbReference type="PIRNR" id="PIRNR004884"/>
    </source>
</evidence>
<comment type="pathway">
    <text evidence="2">Cofactor biosynthesis; 5,6,7,8-tetrahydromethanopterin biosynthesis.</text>
</comment>
<evidence type="ECO:0000313" key="4">
    <source>
        <dbReference type="EMBL" id="QNO56892.1"/>
    </source>
</evidence>
<sequence length="329" mass="35861">MSVTITSPSRLHFALIDLNGELGRVDGGIGVALNEPSLEVAVSAVDNDQVEADEIISILEQIRSRIELRANYHVTILRKLPSHVGLGSRTQLSLSVAKAISVLEGRSDNAVELAKLVARGGTSGIGVAAFDKGGFILDGGHVFRKDKSLKNVKGLKTGFLPSSASNVPPPPVLFQHPLPEDWFFVIAIPEVKRGAHGPEEIDIFKRCCPIEREEVEKVCRILIMQTLPSVLENDIATFAESLTMLQQVGFKRIELKLQHEIINELFHFFDAHALGYGMSSFGPVTYAIVKSEKRAKELAAATKAFLDQKAMPALVCYSNTNNTGCEIGY</sequence>
<dbReference type="PANTHER" id="PTHR20861">
    <property type="entry name" value="HOMOSERINE/4-DIPHOSPHOCYTIDYL-2-C-METHYL-D-ERYTHRITOL KINASE"/>
    <property type="match status" value="1"/>
</dbReference>
<proteinExistence type="inferred from homology"/>
<name>A0A7G9Z9F8_9EURY</name>
<dbReference type="SUPFAM" id="SSF54211">
    <property type="entry name" value="Ribosomal protein S5 domain 2-like"/>
    <property type="match status" value="1"/>
</dbReference>
<accession>A0A7G9Z9F8</accession>
<feature type="domain" description="GHMP kinase N-terminal" evidence="3">
    <location>
        <begin position="57"/>
        <end position="131"/>
    </location>
</feature>
<dbReference type="NCBIfam" id="TIGR00144">
    <property type="entry name" value="beta_RFAP_syn"/>
    <property type="match status" value="1"/>
</dbReference>
<comment type="function">
    <text evidence="2">Catalyzes the condensation of 4-aminobenzoate (pABA) with 5-phospho-alpha-D-ribose 1-diphosphate (PRPP) to produce beta-ribofuranosylaminobenzene 5'-phosphate (beta-RFA-P).</text>
</comment>
<dbReference type="PANTHER" id="PTHR20861:SF6">
    <property type="entry name" value="BETA-RIBOFURANOSYLPHENOL 5'-PHOSPHATE SYNTHASE"/>
    <property type="match status" value="1"/>
</dbReference>
<dbReference type="InterPro" id="IPR020568">
    <property type="entry name" value="Ribosomal_Su5_D2-typ_SF"/>
</dbReference>
<dbReference type="AlphaFoldDB" id="A0A7G9Z9F8"/>
<dbReference type="GO" id="GO:0043793">
    <property type="term" value="F:beta-ribofuranosylaminobenzene 5'-phosphate synthase activity"/>
    <property type="evidence" value="ECO:0007669"/>
    <property type="project" value="UniProtKB-EC"/>
</dbReference>
<organism evidence="4">
    <name type="scientific">Candidatus Methanophaga sp. ANME-1 ERB7</name>
    <dbReference type="NCBI Taxonomy" id="2759913"/>
    <lineage>
        <taxon>Archaea</taxon>
        <taxon>Methanobacteriati</taxon>
        <taxon>Methanobacteriota</taxon>
        <taxon>Stenosarchaea group</taxon>
        <taxon>Methanomicrobia</taxon>
        <taxon>Candidatus Methanophagales</taxon>
        <taxon>Candidatus Methanophagaceae</taxon>
        <taxon>Candidatus Methanophaga</taxon>
    </lineage>
</organism>
<dbReference type="Pfam" id="PF00288">
    <property type="entry name" value="GHMP_kinases_N"/>
    <property type="match status" value="1"/>
</dbReference>